<dbReference type="Gene3D" id="3.50.50.60">
    <property type="entry name" value="FAD/NAD(P)-binding domain"/>
    <property type="match status" value="2"/>
</dbReference>
<evidence type="ECO:0000259" key="7">
    <source>
        <dbReference type="Pfam" id="PF05199"/>
    </source>
</evidence>
<dbReference type="InterPro" id="IPR000172">
    <property type="entry name" value="GMC_OxRdtase_N"/>
</dbReference>
<gene>
    <name evidence="8" type="ORF">MAR_019710</name>
</gene>
<sequence>MGFIQTAVSVGVLVLSWRLYQSYVHSREGIKVVSQAKAEYDYIVIGAGSAGSLVSARLTEIPDITVLVLEAGPNFENIPVLNQPEQWWNNIGGEFDWRYKTVPQKHACLGSKNNQCAWPRGRIVGGSGSINALQNTRGSPFDFDGWESQGCTDWSFNDVLPYFLKLEDMNIEELRSNNFHNVGGPIAVSSGDDSPLAELYRKAGEEIGFKVISDYNGATQRSFNKIQINVRNGERSSSAKELLSGTDRPNLDILPEAHATKINFENKRAAGVTFIRDGRKHTARARKEIILSGGTIGSAQLLLLSGIGPKQHLNDLGIPVIEDLPVGHNLQDHSQVSMCTSINVPYNIADLVIEKDSEKHGFCTFVALTHPRARGVISLSSTDPFDHPLIDPRYFENHQDVLDLVGGIRIWEKLAQSKTMSDLGVDINELNKRFCSEHKFRSDDYWECYIRKLAFTQFHPTSSCKMGTLDDESTVVGPDLRVKGVAGLRVVDASVFPRREDDHDDPPTPESRSPTPISQLKQDDIPSVSNIA</sequence>
<accession>A0ABY7E5W2</accession>
<dbReference type="Pfam" id="PF00732">
    <property type="entry name" value="GMC_oxred_N"/>
    <property type="match status" value="1"/>
</dbReference>
<dbReference type="Gene3D" id="3.30.560.10">
    <property type="entry name" value="Glucose Oxidase, domain 3"/>
    <property type="match status" value="1"/>
</dbReference>
<dbReference type="PANTHER" id="PTHR11552:SF147">
    <property type="entry name" value="CHOLINE DEHYDROGENASE, MITOCHONDRIAL"/>
    <property type="match status" value="1"/>
</dbReference>
<feature type="domain" description="Glucose-methanol-choline oxidoreductase C-terminal" evidence="7">
    <location>
        <begin position="371"/>
        <end position="498"/>
    </location>
</feature>
<feature type="domain" description="Glucose-methanol-choline oxidoreductase N-terminal" evidence="6">
    <location>
        <begin position="40"/>
        <end position="334"/>
    </location>
</feature>
<keyword evidence="3" id="KW-0285">Flavoprotein</keyword>
<evidence type="ECO:0000313" key="9">
    <source>
        <dbReference type="Proteomes" id="UP001164746"/>
    </source>
</evidence>
<evidence type="ECO:0000259" key="6">
    <source>
        <dbReference type="Pfam" id="PF00732"/>
    </source>
</evidence>
<evidence type="ECO:0000256" key="3">
    <source>
        <dbReference type="ARBA" id="ARBA00022630"/>
    </source>
</evidence>
<proteinExistence type="inferred from homology"/>
<reference evidence="8" key="1">
    <citation type="submission" date="2022-11" db="EMBL/GenBank/DDBJ databases">
        <title>Centuries of genome instability and evolution in soft-shell clam transmissible cancer (bioRxiv).</title>
        <authorList>
            <person name="Hart S.F.M."/>
            <person name="Yonemitsu M.A."/>
            <person name="Giersch R.M."/>
            <person name="Beal B.F."/>
            <person name="Arriagada G."/>
            <person name="Davis B.W."/>
            <person name="Ostrander E.A."/>
            <person name="Goff S.P."/>
            <person name="Metzger M.J."/>
        </authorList>
    </citation>
    <scope>NUCLEOTIDE SEQUENCE</scope>
    <source>
        <strain evidence="8">MELC-2E11</strain>
        <tissue evidence="8">Siphon/mantle</tissue>
    </source>
</reference>
<feature type="region of interest" description="Disordered" evidence="5">
    <location>
        <begin position="496"/>
        <end position="532"/>
    </location>
</feature>
<dbReference type="InterPro" id="IPR012132">
    <property type="entry name" value="GMC_OxRdtase"/>
</dbReference>
<dbReference type="Gene3D" id="3.30.410.40">
    <property type="match status" value="1"/>
</dbReference>
<dbReference type="EMBL" id="CP111016">
    <property type="protein sequence ID" value="WAR04341.1"/>
    <property type="molecule type" value="Genomic_DNA"/>
</dbReference>
<evidence type="ECO:0000256" key="2">
    <source>
        <dbReference type="ARBA" id="ARBA00010790"/>
    </source>
</evidence>
<keyword evidence="4" id="KW-0274">FAD</keyword>
<dbReference type="InterPro" id="IPR036188">
    <property type="entry name" value="FAD/NAD-bd_sf"/>
</dbReference>
<evidence type="ECO:0000256" key="5">
    <source>
        <dbReference type="SAM" id="MobiDB-lite"/>
    </source>
</evidence>
<keyword evidence="9" id="KW-1185">Reference proteome</keyword>
<feature type="compositionally biased region" description="Polar residues" evidence="5">
    <location>
        <begin position="510"/>
        <end position="520"/>
    </location>
</feature>
<evidence type="ECO:0000256" key="4">
    <source>
        <dbReference type="ARBA" id="ARBA00022827"/>
    </source>
</evidence>
<name>A0ABY7E5W2_MYAAR</name>
<dbReference type="SUPFAM" id="SSF51905">
    <property type="entry name" value="FAD/NAD(P)-binding domain"/>
    <property type="match status" value="1"/>
</dbReference>
<comment type="similarity">
    <text evidence="2">Belongs to the GMC oxidoreductase family.</text>
</comment>
<dbReference type="PIRSF" id="PIRSF000137">
    <property type="entry name" value="Alcohol_oxidase"/>
    <property type="match status" value="1"/>
</dbReference>
<organism evidence="8 9">
    <name type="scientific">Mya arenaria</name>
    <name type="common">Soft-shell clam</name>
    <dbReference type="NCBI Taxonomy" id="6604"/>
    <lineage>
        <taxon>Eukaryota</taxon>
        <taxon>Metazoa</taxon>
        <taxon>Spiralia</taxon>
        <taxon>Lophotrochozoa</taxon>
        <taxon>Mollusca</taxon>
        <taxon>Bivalvia</taxon>
        <taxon>Autobranchia</taxon>
        <taxon>Heteroconchia</taxon>
        <taxon>Euheterodonta</taxon>
        <taxon>Imparidentia</taxon>
        <taxon>Neoheterodontei</taxon>
        <taxon>Myida</taxon>
        <taxon>Myoidea</taxon>
        <taxon>Myidae</taxon>
        <taxon>Mya</taxon>
    </lineage>
</organism>
<comment type="cofactor">
    <cofactor evidence="1">
        <name>FAD</name>
        <dbReference type="ChEBI" id="CHEBI:57692"/>
    </cofactor>
</comment>
<dbReference type="Proteomes" id="UP001164746">
    <property type="component" value="Chromosome 5"/>
</dbReference>
<dbReference type="SUPFAM" id="SSF54373">
    <property type="entry name" value="FAD-linked reductases, C-terminal domain"/>
    <property type="match status" value="1"/>
</dbReference>
<dbReference type="InterPro" id="IPR007867">
    <property type="entry name" value="GMC_OxRtase_C"/>
</dbReference>
<dbReference type="PANTHER" id="PTHR11552">
    <property type="entry name" value="GLUCOSE-METHANOL-CHOLINE GMC OXIDOREDUCTASE"/>
    <property type="match status" value="1"/>
</dbReference>
<dbReference type="Pfam" id="PF05199">
    <property type="entry name" value="GMC_oxred_C"/>
    <property type="match status" value="1"/>
</dbReference>
<protein>
    <submittedName>
        <fullName evidence="8">ALKJ-like protein</fullName>
    </submittedName>
</protein>
<evidence type="ECO:0000313" key="8">
    <source>
        <dbReference type="EMBL" id="WAR04341.1"/>
    </source>
</evidence>
<evidence type="ECO:0000256" key="1">
    <source>
        <dbReference type="ARBA" id="ARBA00001974"/>
    </source>
</evidence>